<feature type="region of interest" description="Disordered" evidence="1">
    <location>
        <begin position="253"/>
        <end position="276"/>
    </location>
</feature>
<keyword evidence="2" id="KW-0812">Transmembrane</keyword>
<protein>
    <recommendedName>
        <fullName evidence="5">Transmembrane protein</fullName>
    </recommendedName>
</protein>
<sequence length="276" mass="30045">MGYGVGISDAALGKLFTGVLLGAPVLSAAGSAATVVRLYLDNRAVKNPQVGAERYELTLDQIDAMRRRAVPVDPQWPEIRLAAVAEHLAKRIEASTAWTDTVLDEHRIVFSPEREAEQLRAHAMRIASMRARLGEAPAGETSDHEQARAALRLEHELLERIVQSLHERVAALWSYAVNVEELSSQIAALRAIENSMALAPELDALARQTGVDELATRQLRALSADAETISVKIAAITATLTNVLAPVSANESRDYIDTDDPRPVRNRQEAQGHADV</sequence>
<keyword evidence="4" id="KW-1185">Reference proteome</keyword>
<comment type="caution">
    <text evidence="3">The sequence shown here is derived from an EMBL/GenBank/DDBJ whole genome shotgun (WGS) entry which is preliminary data.</text>
</comment>
<evidence type="ECO:0000256" key="2">
    <source>
        <dbReference type="SAM" id="Phobius"/>
    </source>
</evidence>
<evidence type="ECO:0008006" key="5">
    <source>
        <dbReference type="Google" id="ProtNLM"/>
    </source>
</evidence>
<dbReference type="EMBL" id="JBGEDP010000002">
    <property type="protein sequence ID" value="MEY8018863.1"/>
    <property type="molecule type" value="Genomic_DNA"/>
</dbReference>
<feature type="transmembrane region" description="Helical" evidence="2">
    <location>
        <begin position="15"/>
        <end position="40"/>
    </location>
</feature>
<accession>A0ABV4C8I3</accession>
<evidence type="ECO:0000313" key="3">
    <source>
        <dbReference type="EMBL" id="MEY8018863.1"/>
    </source>
</evidence>
<proteinExistence type="predicted"/>
<evidence type="ECO:0000313" key="4">
    <source>
        <dbReference type="Proteomes" id="UP001564760"/>
    </source>
</evidence>
<name>A0ABV4C8I3_9MYCO</name>
<keyword evidence="2" id="KW-0472">Membrane</keyword>
<gene>
    <name evidence="3" type="ORF">AB8998_29745</name>
</gene>
<organism evidence="3 4">
    <name type="scientific">Mycobacterium servetii</name>
    <dbReference type="NCBI Taxonomy" id="3237418"/>
    <lineage>
        <taxon>Bacteria</taxon>
        <taxon>Bacillati</taxon>
        <taxon>Actinomycetota</taxon>
        <taxon>Actinomycetes</taxon>
        <taxon>Mycobacteriales</taxon>
        <taxon>Mycobacteriaceae</taxon>
        <taxon>Mycobacterium</taxon>
    </lineage>
</organism>
<reference evidence="3 4" key="1">
    <citation type="submission" date="2024-08" db="EMBL/GenBank/DDBJ databases">
        <title>Mycobacterium servetensis sp. nov., a novel rapid-growing mycobacterial species recovered from a human patient in Zaragoza, Spain.</title>
        <authorList>
            <person name="Tristancho-Baro A.I."/>
            <person name="Buenestado-Serrano S."/>
            <person name="Garcia De Viedma D."/>
            <person name="Milagro-Beamonte A."/>
            <person name="Burillo N."/>
            <person name="Sanz S."/>
            <person name="Lopez-Calleja A.I."/>
            <person name="Penas-Utrilla D."/>
            <person name="Guardingo M."/>
            <person name="Garcia M.J."/>
            <person name="Vinuelas-Bayon J."/>
        </authorList>
    </citation>
    <scope>NUCLEOTIDE SEQUENCE [LARGE SCALE GENOMIC DNA]</scope>
    <source>
        <strain evidence="4">HUMS_12744610</strain>
    </source>
</reference>
<dbReference type="RefSeq" id="WP_369741925.1">
    <property type="nucleotide sequence ID" value="NZ_JBGEDP010000002.1"/>
</dbReference>
<evidence type="ECO:0000256" key="1">
    <source>
        <dbReference type="SAM" id="MobiDB-lite"/>
    </source>
</evidence>
<keyword evidence="2" id="KW-1133">Transmembrane helix</keyword>
<dbReference type="Proteomes" id="UP001564760">
    <property type="component" value="Unassembled WGS sequence"/>
</dbReference>